<gene>
    <name evidence="1" type="ORF">PTSG_07210</name>
</gene>
<dbReference type="GeneID" id="16073202"/>
<dbReference type="EMBL" id="GL832970">
    <property type="protein sequence ID" value="EGD74986.1"/>
    <property type="molecule type" value="Genomic_DNA"/>
</dbReference>
<dbReference type="RefSeq" id="XP_004992631.1">
    <property type="nucleotide sequence ID" value="XM_004992574.1"/>
</dbReference>
<evidence type="ECO:0000313" key="2">
    <source>
        <dbReference type="Proteomes" id="UP000007799"/>
    </source>
</evidence>
<dbReference type="KEGG" id="sre:PTSG_07210"/>
<organism evidence="2">
    <name type="scientific">Salpingoeca rosetta (strain ATCC 50818 / BSB-021)</name>
    <dbReference type="NCBI Taxonomy" id="946362"/>
    <lineage>
        <taxon>Eukaryota</taxon>
        <taxon>Choanoflagellata</taxon>
        <taxon>Craspedida</taxon>
        <taxon>Salpingoecidae</taxon>
        <taxon>Salpingoeca</taxon>
    </lineage>
</organism>
<dbReference type="InParanoid" id="F2UED6"/>
<keyword evidence="2" id="KW-1185">Reference proteome</keyword>
<accession>F2UED6</accession>
<evidence type="ECO:0000313" key="1">
    <source>
        <dbReference type="EMBL" id="EGD74986.1"/>
    </source>
</evidence>
<dbReference type="AlphaFoldDB" id="F2UED6"/>
<protein>
    <submittedName>
        <fullName evidence="1">Uncharacterized protein</fullName>
    </submittedName>
</protein>
<reference evidence="1" key="1">
    <citation type="submission" date="2009-08" db="EMBL/GenBank/DDBJ databases">
        <title>Annotation of Salpingoeca rosetta.</title>
        <authorList>
            <consortium name="The Broad Institute Genome Sequencing Platform"/>
            <person name="Russ C."/>
            <person name="Cuomo C."/>
            <person name="Burger G."/>
            <person name="Gray M.W."/>
            <person name="Holland P.W.H."/>
            <person name="King N."/>
            <person name="Lang F.B.F."/>
            <person name="Roger A.J."/>
            <person name="Ruiz-Trillo I."/>
            <person name="Young S.K."/>
            <person name="Zeng Q."/>
            <person name="Gargeya S."/>
            <person name="Alvarado L."/>
            <person name="Berlin A."/>
            <person name="Chapman S.B."/>
            <person name="Chen Z."/>
            <person name="Freedman E."/>
            <person name="Gellesch M."/>
            <person name="Goldberg J."/>
            <person name="Griggs A."/>
            <person name="Gujja S."/>
            <person name="Heilman E."/>
            <person name="Heiman D."/>
            <person name="Howarth C."/>
            <person name="Mehta T."/>
            <person name="Neiman D."/>
            <person name="Pearson M."/>
            <person name="Roberts A."/>
            <person name="Saif S."/>
            <person name="Shea T."/>
            <person name="Shenoy N."/>
            <person name="Sisk P."/>
            <person name="Stolte C."/>
            <person name="Sykes S."/>
            <person name="White J."/>
            <person name="Yandava C."/>
            <person name="Haas B."/>
            <person name="Nusbaum C."/>
            <person name="Birren B."/>
        </authorList>
    </citation>
    <scope>NUCLEOTIDE SEQUENCE [LARGE SCALE GENOMIC DNA]</scope>
    <source>
        <strain evidence="1">ATCC 50818</strain>
    </source>
</reference>
<name>F2UED6_SALR5</name>
<sequence>MMNAAARRNGCTIQVHNDDGVILTYTQAQTSGKMNVAQLCNRHVHVSSPPPPVMQQARACFVSPSPSYATGTCMFRLPLPQLCNRHVHVSSPPPPVMQQARACFVSPSPSYATGTCMFSATQHTHTHTITHTHTQSQVPRREVGTARVALRFRERPAGGCAGHCVHVRAAAMADG</sequence>
<proteinExistence type="predicted"/>
<dbReference type="Proteomes" id="UP000007799">
    <property type="component" value="Unassembled WGS sequence"/>
</dbReference>